<reference evidence="2" key="1">
    <citation type="submission" date="2016-03" db="EMBL/GenBank/DDBJ databases">
        <title>Draft genome sequence of Rosellinia necatrix.</title>
        <authorList>
            <person name="Kanematsu S."/>
        </authorList>
    </citation>
    <scope>NUCLEOTIDE SEQUENCE [LARGE SCALE GENOMIC DNA]</scope>
    <source>
        <strain evidence="2">W97</strain>
    </source>
</reference>
<protein>
    <submittedName>
        <fullName evidence="2">Putative F-box domain</fullName>
    </submittedName>
</protein>
<dbReference type="EMBL" id="DF977455">
    <property type="protein sequence ID" value="GAP85413.1"/>
    <property type="molecule type" value="Genomic_DNA"/>
</dbReference>
<dbReference type="OMA" id="YPWEEAR"/>
<evidence type="ECO:0000259" key="1">
    <source>
        <dbReference type="Pfam" id="PF24539"/>
    </source>
</evidence>
<evidence type="ECO:0000313" key="2">
    <source>
        <dbReference type="EMBL" id="GAP85413.1"/>
    </source>
</evidence>
<organism evidence="2">
    <name type="scientific">Rosellinia necatrix</name>
    <name type="common">White root-rot fungus</name>
    <dbReference type="NCBI Taxonomy" id="77044"/>
    <lineage>
        <taxon>Eukaryota</taxon>
        <taxon>Fungi</taxon>
        <taxon>Dikarya</taxon>
        <taxon>Ascomycota</taxon>
        <taxon>Pezizomycotina</taxon>
        <taxon>Sordariomycetes</taxon>
        <taxon>Xylariomycetidae</taxon>
        <taxon>Xylariales</taxon>
        <taxon>Xylariaceae</taxon>
        <taxon>Rosellinia</taxon>
    </lineage>
</organism>
<dbReference type="InterPro" id="IPR056021">
    <property type="entry name" value="DUF7600"/>
</dbReference>
<dbReference type="SUPFAM" id="SSF81383">
    <property type="entry name" value="F-box domain"/>
    <property type="match status" value="1"/>
</dbReference>
<dbReference type="Pfam" id="PF24539">
    <property type="entry name" value="DUF7600"/>
    <property type="match status" value="1"/>
</dbReference>
<dbReference type="OrthoDB" id="5273847at2759"/>
<dbReference type="STRING" id="77044.A0A1W2TBV9"/>
<accession>A0A1W2TBV9</accession>
<name>A0A1W2TBV9_ROSNE</name>
<dbReference type="InterPro" id="IPR036047">
    <property type="entry name" value="F-box-like_dom_sf"/>
</dbReference>
<dbReference type="Proteomes" id="UP000054516">
    <property type="component" value="Unassembled WGS sequence"/>
</dbReference>
<gene>
    <name evidence="2" type="ORF">SAMD00023353_1000990</name>
</gene>
<dbReference type="AlphaFoldDB" id="A0A1W2TBV9"/>
<evidence type="ECO:0000313" key="3">
    <source>
        <dbReference type="Proteomes" id="UP000054516"/>
    </source>
</evidence>
<sequence>MAFNNSRWSTYYRAIYCVGPDNDEPRLSGLACYSEQDEIHFLPPEAHQRFDDLHLESLSLITIQDAYPPGPKTPESEREKYAWGFRFHDSCWKLAEQACSPRPVDLKVLWRILRSVPHSAELPFWGHNFGGLYTRARRAHDAGNHFASLREFSNLMIPSAYYDPFTIPELRHRLAQTRIRVDDAAPAEETPQTVAILPAAPGSSDPFLVLPTELREMILTYVATADMLSFRLASRVMATTPFSQYFFQSRFWACHEMGVLFDGFLAEASERAGIDWRNLYQLSKERIKYNMVGLGERNRLRIWKQTVWPLAQAISRVSRLSELKGKSDWLQEFKGVSEPPSKSMPWKSVETAQGLNPEQFGELRRRVCEAEIEIPPSKLAAIHVSLIEFFGTKFISGLAFETEHGEDIEIGYIIPGSEEPVIVEAILEGLHIAVDECGFRAISPHTNQHMHSEHLDWIGDRGDLPIRILRRGGHGIRKIRAIFDGFRMQALYIPKYGDES</sequence>
<proteinExistence type="predicted"/>
<feature type="domain" description="DUF7600" evidence="1">
    <location>
        <begin position="339"/>
        <end position="496"/>
    </location>
</feature>
<keyword evidence="3" id="KW-1185">Reference proteome</keyword>